<dbReference type="Proteomes" id="UP000641137">
    <property type="component" value="Unassembled WGS sequence"/>
</dbReference>
<keyword evidence="5" id="KW-1133">Transmembrane helix</keyword>
<keyword evidence="3" id="KW-0802">TPR repeat</keyword>
<dbReference type="InterPro" id="IPR019734">
    <property type="entry name" value="TPR_rpt"/>
</dbReference>
<dbReference type="RefSeq" id="WP_189489363.1">
    <property type="nucleotide sequence ID" value="NZ_BMZO01000004.1"/>
</dbReference>
<dbReference type="GO" id="GO:0005886">
    <property type="term" value="C:plasma membrane"/>
    <property type="evidence" value="ECO:0007669"/>
    <property type="project" value="TreeGrafter"/>
</dbReference>
<evidence type="ECO:0000256" key="5">
    <source>
        <dbReference type="SAM" id="Phobius"/>
    </source>
</evidence>
<dbReference type="NCBIfam" id="TIGR03142">
    <property type="entry name" value="cytochro_ccmI"/>
    <property type="match status" value="1"/>
</dbReference>
<feature type="transmembrane region" description="Helical" evidence="5">
    <location>
        <begin position="6"/>
        <end position="23"/>
    </location>
</feature>
<name>A0A8J3DGX7_9HYPH</name>
<dbReference type="PANTHER" id="PTHR47870">
    <property type="entry name" value="CYTOCHROME C-TYPE BIOGENESIS PROTEIN CCMH"/>
    <property type="match status" value="1"/>
</dbReference>
<dbReference type="GO" id="GO:0030313">
    <property type="term" value="C:cell envelope"/>
    <property type="evidence" value="ECO:0007669"/>
    <property type="project" value="UniProtKB-SubCell"/>
</dbReference>
<keyword evidence="4" id="KW-0175">Coiled coil</keyword>
<comment type="caution">
    <text evidence="6">The sequence shown here is derived from an EMBL/GenBank/DDBJ whole genome shotgun (WGS) entry which is preliminary data.</text>
</comment>
<dbReference type="Pfam" id="PF13181">
    <property type="entry name" value="TPR_8"/>
    <property type="match status" value="1"/>
</dbReference>
<dbReference type="InterPro" id="IPR017560">
    <property type="entry name" value="Cyt_c_biogenesis_CcmI"/>
</dbReference>
<evidence type="ECO:0000256" key="2">
    <source>
        <dbReference type="ARBA" id="ARBA00022748"/>
    </source>
</evidence>
<dbReference type="InterPro" id="IPR051263">
    <property type="entry name" value="C-type_cytochrome_biogenesis"/>
</dbReference>
<proteinExistence type="predicted"/>
<protein>
    <submittedName>
        <fullName evidence="6">C-type cytochrome biogenesis protein CcmI</fullName>
    </submittedName>
</protein>
<dbReference type="EMBL" id="BMZO01000004">
    <property type="protein sequence ID" value="GHC69262.1"/>
    <property type="molecule type" value="Genomic_DNA"/>
</dbReference>
<dbReference type="InterPro" id="IPR011990">
    <property type="entry name" value="TPR-like_helical_dom_sf"/>
</dbReference>
<dbReference type="Pfam" id="PF14559">
    <property type="entry name" value="TPR_19"/>
    <property type="match status" value="1"/>
</dbReference>
<dbReference type="SUPFAM" id="SSF48452">
    <property type="entry name" value="TPR-like"/>
    <property type="match status" value="1"/>
</dbReference>
<dbReference type="PANTHER" id="PTHR47870:SF1">
    <property type="entry name" value="CYTOCHROME C-TYPE BIOGENESIS PROTEIN CCMH"/>
    <property type="match status" value="1"/>
</dbReference>
<feature type="repeat" description="TPR" evidence="3">
    <location>
        <begin position="152"/>
        <end position="185"/>
    </location>
</feature>
<reference evidence="6" key="2">
    <citation type="submission" date="2020-09" db="EMBL/GenBank/DDBJ databases">
        <authorList>
            <person name="Sun Q."/>
            <person name="Kim S."/>
        </authorList>
    </citation>
    <scope>NUCLEOTIDE SEQUENCE</scope>
    <source>
        <strain evidence="6">KCTC 42097</strain>
    </source>
</reference>
<evidence type="ECO:0000256" key="3">
    <source>
        <dbReference type="PROSITE-ProRule" id="PRU00339"/>
    </source>
</evidence>
<organism evidence="6 7">
    <name type="scientific">Limoniibacter endophyticus</name>
    <dbReference type="NCBI Taxonomy" id="1565040"/>
    <lineage>
        <taxon>Bacteria</taxon>
        <taxon>Pseudomonadati</taxon>
        <taxon>Pseudomonadota</taxon>
        <taxon>Alphaproteobacteria</taxon>
        <taxon>Hyphomicrobiales</taxon>
        <taxon>Bartonellaceae</taxon>
        <taxon>Limoniibacter</taxon>
    </lineage>
</organism>
<dbReference type="GO" id="GO:0017004">
    <property type="term" value="P:cytochrome complex assembly"/>
    <property type="evidence" value="ECO:0007669"/>
    <property type="project" value="UniProtKB-KW"/>
</dbReference>
<comment type="subcellular location">
    <subcellularLocation>
        <location evidence="1">Cell envelope</location>
    </subcellularLocation>
</comment>
<evidence type="ECO:0000313" key="7">
    <source>
        <dbReference type="Proteomes" id="UP000641137"/>
    </source>
</evidence>
<sequence>MIFWMIAALMTLVAALSVLRPFMRGKVYDEREANDIDVYRDQLEEVERERASELIGEAEAKEATLEIQRRILASANENRARDKTASGMTRLVALLAVLVVLFVSWGGYSLFGAPDRPDQPLTLRMSGPINPDDAPAMVARIEAHVRENPDDAKGWQVLGPIYLRTGRFDEAEKAFSEVIRIDGESAPLLVALAETQIMREGGRINDAAKANAQKAAELEPRMPKARFMLALADVQDGRTDEAQAKLEAIREDEPEGSEWQQAAVQALADVNARATATAGQAPVLSSEQAGTIAAMPQAEQAQAIAGMVDGLAQKLRDNPRDLQGWQRLIQAYTVLGRNAEAQQALNSGVNAFGQGSSEAANLRRFAREITAGSAVGE</sequence>
<feature type="coiled-coil region" evidence="4">
    <location>
        <begin position="29"/>
        <end position="78"/>
    </location>
</feature>
<accession>A0A8J3DGX7</accession>
<gene>
    <name evidence="6" type="ORF">GCM10010136_14890</name>
</gene>
<dbReference type="PROSITE" id="PS50005">
    <property type="entry name" value="TPR"/>
    <property type="match status" value="1"/>
</dbReference>
<feature type="transmembrane region" description="Helical" evidence="5">
    <location>
        <begin position="91"/>
        <end position="111"/>
    </location>
</feature>
<keyword evidence="5" id="KW-0812">Transmembrane</keyword>
<keyword evidence="2" id="KW-0201">Cytochrome c-type biogenesis</keyword>
<evidence type="ECO:0000313" key="6">
    <source>
        <dbReference type="EMBL" id="GHC69262.1"/>
    </source>
</evidence>
<dbReference type="Gene3D" id="1.25.40.10">
    <property type="entry name" value="Tetratricopeptide repeat domain"/>
    <property type="match status" value="2"/>
</dbReference>
<keyword evidence="7" id="KW-1185">Reference proteome</keyword>
<evidence type="ECO:0000256" key="4">
    <source>
        <dbReference type="SAM" id="Coils"/>
    </source>
</evidence>
<evidence type="ECO:0000256" key="1">
    <source>
        <dbReference type="ARBA" id="ARBA00004196"/>
    </source>
</evidence>
<dbReference type="AlphaFoldDB" id="A0A8J3DGX7"/>
<reference evidence="6" key="1">
    <citation type="journal article" date="2014" name="Int. J. Syst. Evol. Microbiol.">
        <title>Complete genome sequence of Corynebacterium casei LMG S-19264T (=DSM 44701T), isolated from a smear-ripened cheese.</title>
        <authorList>
            <consortium name="US DOE Joint Genome Institute (JGI-PGF)"/>
            <person name="Walter F."/>
            <person name="Albersmeier A."/>
            <person name="Kalinowski J."/>
            <person name="Ruckert C."/>
        </authorList>
    </citation>
    <scope>NUCLEOTIDE SEQUENCE</scope>
    <source>
        <strain evidence="6">KCTC 42097</strain>
    </source>
</reference>
<keyword evidence="5" id="KW-0472">Membrane</keyword>